<dbReference type="GO" id="GO:0009408">
    <property type="term" value="P:response to heat"/>
    <property type="evidence" value="ECO:0007669"/>
    <property type="project" value="InterPro"/>
</dbReference>
<evidence type="ECO:0000259" key="5">
    <source>
        <dbReference type="PROSITE" id="PS51203"/>
    </source>
</evidence>
<organism evidence="6 7">
    <name type="scientific">Lupinus luteus</name>
    <name type="common">European yellow lupine</name>
    <dbReference type="NCBI Taxonomy" id="3873"/>
    <lineage>
        <taxon>Eukaryota</taxon>
        <taxon>Viridiplantae</taxon>
        <taxon>Streptophyta</taxon>
        <taxon>Embryophyta</taxon>
        <taxon>Tracheophyta</taxon>
        <taxon>Spermatophyta</taxon>
        <taxon>Magnoliopsida</taxon>
        <taxon>eudicotyledons</taxon>
        <taxon>Gunneridae</taxon>
        <taxon>Pentapetalae</taxon>
        <taxon>rosids</taxon>
        <taxon>fabids</taxon>
        <taxon>Fabales</taxon>
        <taxon>Fabaceae</taxon>
        <taxon>Papilionoideae</taxon>
        <taxon>50 kb inversion clade</taxon>
        <taxon>genistoids sensu lato</taxon>
        <taxon>core genistoids</taxon>
        <taxon>Genisteae</taxon>
        <taxon>Lupinus</taxon>
    </lineage>
</organism>
<comment type="caution">
    <text evidence="6">The sequence shown here is derived from an EMBL/GenBank/DDBJ whole genome shotgun (WGS) entry which is preliminary data.</text>
</comment>
<dbReference type="SUPFAM" id="SSF49764">
    <property type="entry name" value="HSP20-like chaperones"/>
    <property type="match status" value="1"/>
</dbReference>
<dbReference type="InterPro" id="IPR007052">
    <property type="entry name" value="CS_dom"/>
</dbReference>
<dbReference type="CDD" id="cd06464">
    <property type="entry name" value="ACD_sHsps-like"/>
    <property type="match status" value="1"/>
</dbReference>
<dbReference type="Gene3D" id="2.60.40.790">
    <property type="match status" value="1"/>
</dbReference>
<accession>A0AAV1X8Y0</accession>
<keyword evidence="1" id="KW-0346">Stress response</keyword>
<evidence type="ECO:0000256" key="2">
    <source>
        <dbReference type="PROSITE-ProRule" id="PRU00285"/>
    </source>
</evidence>
<dbReference type="Pfam" id="PF00011">
    <property type="entry name" value="HSP20"/>
    <property type="match status" value="1"/>
</dbReference>
<gene>
    <name evidence="6" type="ORF">LLUT_LOCUS18547</name>
</gene>
<comment type="similarity">
    <text evidence="2 3">Belongs to the small heat shock protein (HSP20) family.</text>
</comment>
<sequence length="259" mass="29018">METELVRRRIHMIASHFPPSQHISYTLLHPMNCRSSFGSVLRRCDNKVYFARQSSASLGYFMRQASVEEGSSTSFVAPKTHGATCESPNARAPCFARPARKESDFSNPMFQPMAHVHEYGFRTPDPPTFARPSKQIRRGDQLHSEKKTCYSDRAGIEWSPRMDVAESEGKYVITVEVPGVNTSDIRVEVDDQKLSVKGSRSTRSWTVAGPPNASASSYHKREILYGPYEVAWPLPTGVNKESVSAELLDGFLHIIIPKV</sequence>
<protein>
    <recommendedName>
        <fullName evidence="8">SHSP domain-containing protein</fullName>
    </recommendedName>
</protein>
<evidence type="ECO:0000313" key="7">
    <source>
        <dbReference type="Proteomes" id="UP001497480"/>
    </source>
</evidence>
<dbReference type="PROSITE" id="PS51203">
    <property type="entry name" value="CS"/>
    <property type="match status" value="1"/>
</dbReference>
<evidence type="ECO:0000256" key="1">
    <source>
        <dbReference type="ARBA" id="ARBA00023016"/>
    </source>
</evidence>
<keyword evidence="7" id="KW-1185">Reference proteome</keyword>
<evidence type="ECO:0000256" key="3">
    <source>
        <dbReference type="RuleBase" id="RU003616"/>
    </source>
</evidence>
<dbReference type="AlphaFoldDB" id="A0AAV1X8Y0"/>
<dbReference type="InterPro" id="IPR008978">
    <property type="entry name" value="HSP20-like_chaperone"/>
</dbReference>
<name>A0AAV1X8Y0_LUPLU</name>
<dbReference type="InterPro" id="IPR044587">
    <property type="entry name" value="HSP21-like"/>
</dbReference>
<evidence type="ECO:0000313" key="6">
    <source>
        <dbReference type="EMBL" id="CAL0317487.1"/>
    </source>
</evidence>
<dbReference type="Proteomes" id="UP001497480">
    <property type="component" value="Unassembled WGS sequence"/>
</dbReference>
<proteinExistence type="inferred from homology"/>
<dbReference type="PANTHER" id="PTHR46733:SF4">
    <property type="entry name" value="HEAT SHOCK PROTEIN 21, CHLOROPLASTIC"/>
    <property type="match status" value="1"/>
</dbReference>
<dbReference type="InterPro" id="IPR002068">
    <property type="entry name" value="A-crystallin/Hsp20_dom"/>
</dbReference>
<dbReference type="PROSITE" id="PS01031">
    <property type="entry name" value="SHSP"/>
    <property type="match status" value="1"/>
</dbReference>
<dbReference type="EMBL" id="CAXHTB010000013">
    <property type="protein sequence ID" value="CAL0317487.1"/>
    <property type="molecule type" value="Genomic_DNA"/>
</dbReference>
<feature type="domain" description="CS" evidence="5">
    <location>
        <begin position="157"/>
        <end position="259"/>
    </location>
</feature>
<dbReference type="PANTHER" id="PTHR46733">
    <property type="entry name" value="26.5 KDA HEAT SHOCK PROTEIN, MITOCHONDRIAL"/>
    <property type="match status" value="1"/>
</dbReference>
<feature type="domain" description="SHSP" evidence="4">
    <location>
        <begin position="153"/>
        <end position="259"/>
    </location>
</feature>
<reference evidence="6 7" key="1">
    <citation type="submission" date="2024-03" db="EMBL/GenBank/DDBJ databases">
        <authorList>
            <person name="Martinez-Hernandez J."/>
        </authorList>
    </citation>
    <scope>NUCLEOTIDE SEQUENCE [LARGE SCALE GENOMIC DNA]</scope>
</reference>
<evidence type="ECO:0000259" key="4">
    <source>
        <dbReference type="PROSITE" id="PS01031"/>
    </source>
</evidence>
<evidence type="ECO:0008006" key="8">
    <source>
        <dbReference type="Google" id="ProtNLM"/>
    </source>
</evidence>